<evidence type="ECO:0000313" key="5">
    <source>
        <dbReference type="Proteomes" id="UP000008718"/>
    </source>
</evidence>
<feature type="domain" description="Glycosyl transferase family 1" evidence="3">
    <location>
        <begin position="235"/>
        <end position="380"/>
    </location>
</feature>
<dbReference type="Proteomes" id="UP000008718">
    <property type="component" value="Chromosome"/>
</dbReference>
<proteinExistence type="predicted"/>
<dbReference type="eggNOG" id="COG0438">
    <property type="taxonomic scope" value="Bacteria"/>
</dbReference>
<dbReference type="RefSeq" id="WP_013444833.1">
    <property type="nucleotide sequence ID" value="NC_014734.1"/>
</dbReference>
<dbReference type="AlphaFoldDB" id="E4T420"/>
<dbReference type="PANTHER" id="PTHR12526">
    <property type="entry name" value="GLYCOSYLTRANSFERASE"/>
    <property type="match status" value="1"/>
</dbReference>
<dbReference type="STRING" id="694427.Palpr_1318"/>
<dbReference type="PANTHER" id="PTHR12526:SF629">
    <property type="entry name" value="TEICHURONIC ACID BIOSYNTHESIS GLYCOSYLTRANSFERASE TUAH-RELATED"/>
    <property type="match status" value="1"/>
</dbReference>
<keyword evidence="1" id="KW-0328">Glycosyltransferase</keyword>
<dbReference type="SUPFAM" id="SSF53756">
    <property type="entry name" value="UDP-Glycosyltransferase/glycogen phosphorylase"/>
    <property type="match status" value="1"/>
</dbReference>
<dbReference type="InterPro" id="IPR001296">
    <property type="entry name" value="Glyco_trans_1"/>
</dbReference>
<dbReference type="CAZy" id="GT4">
    <property type="family name" value="Glycosyltransferase Family 4"/>
</dbReference>
<reference key="1">
    <citation type="submission" date="2010-11" db="EMBL/GenBank/DDBJ databases">
        <title>The complete genome of Paludibacter propionicigenes DSM 17365.</title>
        <authorList>
            <consortium name="US DOE Joint Genome Institute (JGI-PGF)"/>
            <person name="Lucas S."/>
            <person name="Copeland A."/>
            <person name="Lapidus A."/>
            <person name="Bruce D."/>
            <person name="Goodwin L."/>
            <person name="Pitluck S."/>
            <person name="Kyrpides N."/>
            <person name="Mavromatis K."/>
            <person name="Ivanova N."/>
            <person name="Munk A.C."/>
            <person name="Brettin T."/>
            <person name="Detter J.C."/>
            <person name="Han C."/>
            <person name="Tapia R."/>
            <person name="Land M."/>
            <person name="Hauser L."/>
            <person name="Markowitz V."/>
            <person name="Cheng J.-F."/>
            <person name="Hugenholtz P."/>
            <person name="Woyke T."/>
            <person name="Wu D."/>
            <person name="Gronow S."/>
            <person name="Wellnitz S."/>
            <person name="Brambilla E."/>
            <person name="Klenk H.-P."/>
            <person name="Eisen J.A."/>
        </authorList>
    </citation>
    <scope>NUCLEOTIDE SEQUENCE</scope>
    <source>
        <strain>WB4</strain>
    </source>
</reference>
<dbReference type="KEGG" id="ppn:Palpr_1318"/>
<keyword evidence="5" id="KW-1185">Reference proteome</keyword>
<evidence type="ECO:0000256" key="1">
    <source>
        <dbReference type="ARBA" id="ARBA00022676"/>
    </source>
</evidence>
<dbReference type="EMBL" id="CP002345">
    <property type="protein sequence ID" value="ADQ79464.1"/>
    <property type="molecule type" value="Genomic_DNA"/>
</dbReference>
<dbReference type="Pfam" id="PF00534">
    <property type="entry name" value="Glycos_transf_1"/>
    <property type="match status" value="1"/>
</dbReference>
<evidence type="ECO:0000259" key="3">
    <source>
        <dbReference type="Pfam" id="PF00534"/>
    </source>
</evidence>
<keyword evidence="2 4" id="KW-0808">Transferase</keyword>
<organism evidence="4 5">
    <name type="scientific">Paludibacter propionicigenes (strain DSM 17365 / JCM 13257 / WB4)</name>
    <dbReference type="NCBI Taxonomy" id="694427"/>
    <lineage>
        <taxon>Bacteria</taxon>
        <taxon>Pseudomonadati</taxon>
        <taxon>Bacteroidota</taxon>
        <taxon>Bacteroidia</taxon>
        <taxon>Bacteroidales</taxon>
        <taxon>Paludibacteraceae</taxon>
        <taxon>Paludibacter</taxon>
    </lineage>
</organism>
<dbReference type="HOGENOM" id="CLU_055416_0_0_10"/>
<protein>
    <submittedName>
        <fullName evidence="4">Glycosyl transferase group 1</fullName>
    </submittedName>
</protein>
<reference evidence="4 5" key="2">
    <citation type="journal article" date="2011" name="Stand. Genomic Sci.">
        <title>Complete genome sequence of Paludibacter propionicigenes type strain (WB4).</title>
        <authorList>
            <person name="Gronow S."/>
            <person name="Munk C."/>
            <person name="Lapidus A."/>
            <person name="Nolan M."/>
            <person name="Lucas S."/>
            <person name="Hammon N."/>
            <person name="Deshpande S."/>
            <person name="Cheng J.F."/>
            <person name="Tapia R."/>
            <person name="Han C."/>
            <person name="Goodwin L."/>
            <person name="Pitluck S."/>
            <person name="Liolios K."/>
            <person name="Ivanova N."/>
            <person name="Mavromatis K."/>
            <person name="Mikhailova N."/>
            <person name="Pati A."/>
            <person name="Chen A."/>
            <person name="Palaniappan K."/>
            <person name="Land M."/>
            <person name="Hauser L."/>
            <person name="Chang Y.J."/>
            <person name="Jeffries C.D."/>
            <person name="Brambilla E."/>
            <person name="Rohde M."/>
            <person name="Goker M."/>
            <person name="Detter J.C."/>
            <person name="Woyke T."/>
            <person name="Bristow J."/>
            <person name="Eisen J.A."/>
            <person name="Markowitz V."/>
            <person name="Hugenholtz P."/>
            <person name="Kyrpides N.C."/>
            <person name="Klenk H.P."/>
        </authorList>
    </citation>
    <scope>NUCLEOTIDE SEQUENCE [LARGE SCALE GENOMIC DNA]</scope>
    <source>
        <strain evidence="5">DSM 17365 / JCM 13257 / WB4</strain>
    </source>
</reference>
<evidence type="ECO:0000256" key="2">
    <source>
        <dbReference type="ARBA" id="ARBA00022679"/>
    </source>
</evidence>
<gene>
    <name evidence="4" type="ordered locus">Palpr_1318</name>
</gene>
<accession>E4T420</accession>
<dbReference type="GO" id="GO:0016757">
    <property type="term" value="F:glycosyltransferase activity"/>
    <property type="evidence" value="ECO:0007669"/>
    <property type="project" value="UniProtKB-KW"/>
</dbReference>
<dbReference type="Gene3D" id="3.40.50.2000">
    <property type="entry name" value="Glycogen Phosphorylase B"/>
    <property type="match status" value="1"/>
</dbReference>
<sequence>MRLFLFTNTFPHGFSEAFLESELPFLSEKFEKVTIIPLHKESGGRTLATNVEVWNPIIGFNPNEKFNLLTNGLFNLAPTRFAIKEFFNKKVYLSRKKTWNFFTSLLLFRSMFSNVGLWKQLETKIKPEDKLYFYWGDKSVLMLPTLKSRISNTSLVRFHRTDLYEYAKGGYIPFRDYVFPSIDRFLPISLDGEKYLLKHYANLLNKEQIRVCRLGVFDNGTNPDRDTDTIFHLVSCSYMVPVKRISLIIYALKSIDFQLKWTHIGTGQLHSQLENSAAQLPANIQVEFAGALSNNEVLAFYQQKHVDLFINVSASEGVPVSIMEALSFGIPVIATNVGGTSEIVNNQVGKLLKPDISADEIAKTIQQLANQDLAELRKNARTRWNDVCNAKENYSRFVEFLSSDN</sequence>
<name>E4T420_PALPW</name>
<dbReference type="OrthoDB" id="7560678at2"/>
<evidence type="ECO:0000313" key="4">
    <source>
        <dbReference type="EMBL" id="ADQ79464.1"/>
    </source>
</evidence>